<name>A0A848KGE2_9NOCA</name>
<feature type="domain" description="DUF6875" evidence="1">
    <location>
        <begin position="2"/>
        <end position="170"/>
    </location>
</feature>
<dbReference type="AlphaFoldDB" id="A0A848KGE2"/>
<organism evidence="2 3">
    <name type="scientific">Antrihabitans stalactiti</name>
    <dbReference type="NCBI Taxonomy" id="2584121"/>
    <lineage>
        <taxon>Bacteria</taxon>
        <taxon>Bacillati</taxon>
        <taxon>Actinomycetota</taxon>
        <taxon>Actinomycetes</taxon>
        <taxon>Mycobacteriales</taxon>
        <taxon>Nocardiaceae</taxon>
        <taxon>Antrihabitans</taxon>
    </lineage>
</organism>
<dbReference type="Proteomes" id="UP000535543">
    <property type="component" value="Unassembled WGS sequence"/>
</dbReference>
<evidence type="ECO:0000313" key="3">
    <source>
        <dbReference type="Proteomes" id="UP000535543"/>
    </source>
</evidence>
<reference evidence="2 3" key="2">
    <citation type="submission" date="2020-06" db="EMBL/GenBank/DDBJ databases">
        <title>Antribacter stalactiti gen. nov., sp. nov., a new member of the family Nacardiaceae isolated from a cave.</title>
        <authorList>
            <person name="Kim I.S."/>
        </authorList>
    </citation>
    <scope>NUCLEOTIDE SEQUENCE [LARGE SCALE GENOMIC DNA]</scope>
    <source>
        <strain evidence="2 3">YC2-7</strain>
    </source>
</reference>
<comment type="caution">
    <text evidence="2">The sequence shown here is derived from an EMBL/GenBank/DDBJ whole genome shotgun (WGS) entry which is preliminary data.</text>
</comment>
<reference evidence="2 3" key="1">
    <citation type="submission" date="2019-05" db="EMBL/GenBank/DDBJ databases">
        <authorList>
            <person name="Lee S.D."/>
        </authorList>
    </citation>
    <scope>NUCLEOTIDE SEQUENCE [LARGE SCALE GENOMIC DNA]</scope>
    <source>
        <strain evidence="2 3">YC2-7</strain>
    </source>
</reference>
<evidence type="ECO:0000313" key="2">
    <source>
        <dbReference type="EMBL" id="NMN96164.1"/>
    </source>
</evidence>
<dbReference type="RefSeq" id="WP_169587777.1">
    <property type="nucleotide sequence ID" value="NZ_VCQU01000004.1"/>
</dbReference>
<dbReference type="EMBL" id="VCQU01000004">
    <property type="protein sequence ID" value="NMN96164.1"/>
    <property type="molecule type" value="Genomic_DNA"/>
</dbReference>
<accession>A0A848KGE2</accession>
<dbReference type="Pfam" id="PF21780">
    <property type="entry name" value="DUF6875"/>
    <property type="match status" value="1"/>
</dbReference>
<proteinExistence type="predicted"/>
<gene>
    <name evidence="2" type="ORF">FGL95_14085</name>
</gene>
<protein>
    <recommendedName>
        <fullName evidence="1">DUF6875 domain-containing protein</fullName>
    </recommendedName>
</protein>
<sequence>MTTVRDWLADYICRPNVSIGRTGPVCPFVPPAQRAGSLEITIKSAGSAPDKADVTDLVLAALDEFDEIEWNGSNPALRCLVLVIPDLAPTAYGLLDEAHRAVKSIAVRRGMMLGQFHPSCTEPAVRNPDFQVSRAPIPLVAIRHMALHDILFLHEQRDWFEEYRRLFGSYHLHGSEGIDQLFAERYREACAEFGPQH</sequence>
<dbReference type="InterPro" id="IPR049240">
    <property type="entry name" value="DUF6875"/>
</dbReference>
<keyword evidence="3" id="KW-1185">Reference proteome</keyword>
<evidence type="ECO:0000259" key="1">
    <source>
        <dbReference type="Pfam" id="PF21780"/>
    </source>
</evidence>